<sequence length="232" mass="25321">MPVPQTRGLHQRSLLRDDVYRSLRDAIIRGDLQPGEKLRDAELSDWLGVSRTPIREALLRLERAGLVVATPGRLTMVAPENDDAVRHAQQVAAELHALAITLAAPTLGPEDFAEMERANQALTTALDTVAAPGDDSQHSRRLSCASEAIDADDAFHDVAVQVCGNPLIGQHLESVTATLRRREFLHVGSLTGSDSPDQHRAIMHALQEGHVSTAAELTRQNWLRLAPPVQQD</sequence>
<dbReference type="Gene3D" id="1.20.120.530">
    <property type="entry name" value="GntR ligand-binding domain-like"/>
    <property type="match status" value="1"/>
</dbReference>
<dbReference type="Pfam" id="PF07729">
    <property type="entry name" value="FCD"/>
    <property type="match status" value="1"/>
</dbReference>
<comment type="caution">
    <text evidence="5">The sequence shown here is derived from an EMBL/GenBank/DDBJ whole genome shotgun (WGS) entry which is preliminary data.</text>
</comment>
<reference evidence="5 6" key="1">
    <citation type="submission" date="2020-02" db="EMBL/GenBank/DDBJ databases">
        <authorList>
            <person name="Sun Q."/>
        </authorList>
    </citation>
    <scope>NUCLEOTIDE SEQUENCE [LARGE SCALE GENOMIC DNA]</scope>
    <source>
        <strain evidence="5 6">YIM 13062</strain>
    </source>
</reference>
<dbReference type="Pfam" id="PF00392">
    <property type="entry name" value="GntR"/>
    <property type="match status" value="1"/>
</dbReference>
<keyword evidence="3" id="KW-0804">Transcription</keyword>
<name>A0A846U8W8_9MICC</name>
<protein>
    <submittedName>
        <fullName evidence="5">GntR family transcriptional regulator</fullName>
    </submittedName>
</protein>
<dbReference type="InterPro" id="IPR008920">
    <property type="entry name" value="TF_FadR/GntR_C"/>
</dbReference>
<keyword evidence="2" id="KW-0238">DNA-binding</keyword>
<dbReference type="EMBL" id="JAAVUN010000015">
    <property type="protein sequence ID" value="NKE10006.1"/>
    <property type="molecule type" value="Genomic_DNA"/>
</dbReference>
<dbReference type="Gene3D" id="1.10.10.10">
    <property type="entry name" value="Winged helix-like DNA-binding domain superfamily/Winged helix DNA-binding domain"/>
    <property type="match status" value="1"/>
</dbReference>
<gene>
    <name evidence="5" type="ORF">GTW58_08685</name>
</gene>
<keyword evidence="1" id="KW-0805">Transcription regulation</keyword>
<dbReference type="SMART" id="SM00895">
    <property type="entry name" value="FCD"/>
    <property type="match status" value="1"/>
</dbReference>
<dbReference type="GO" id="GO:0003677">
    <property type="term" value="F:DNA binding"/>
    <property type="evidence" value="ECO:0007669"/>
    <property type="project" value="UniProtKB-KW"/>
</dbReference>
<dbReference type="PANTHER" id="PTHR43537:SF5">
    <property type="entry name" value="UXU OPERON TRANSCRIPTIONAL REGULATOR"/>
    <property type="match status" value="1"/>
</dbReference>
<evidence type="ECO:0000256" key="2">
    <source>
        <dbReference type="ARBA" id="ARBA00023125"/>
    </source>
</evidence>
<feature type="domain" description="HTH gntR-type" evidence="4">
    <location>
        <begin position="13"/>
        <end position="80"/>
    </location>
</feature>
<dbReference type="SUPFAM" id="SSF48008">
    <property type="entry name" value="GntR ligand-binding domain-like"/>
    <property type="match status" value="1"/>
</dbReference>
<proteinExistence type="predicted"/>
<dbReference type="SUPFAM" id="SSF46785">
    <property type="entry name" value="Winged helix' DNA-binding domain"/>
    <property type="match status" value="1"/>
</dbReference>
<evidence type="ECO:0000259" key="4">
    <source>
        <dbReference type="PROSITE" id="PS50949"/>
    </source>
</evidence>
<dbReference type="PANTHER" id="PTHR43537">
    <property type="entry name" value="TRANSCRIPTIONAL REGULATOR, GNTR FAMILY"/>
    <property type="match status" value="1"/>
</dbReference>
<dbReference type="InterPro" id="IPR036388">
    <property type="entry name" value="WH-like_DNA-bd_sf"/>
</dbReference>
<keyword evidence="6" id="KW-1185">Reference proteome</keyword>
<evidence type="ECO:0000256" key="3">
    <source>
        <dbReference type="ARBA" id="ARBA00023163"/>
    </source>
</evidence>
<evidence type="ECO:0000313" key="6">
    <source>
        <dbReference type="Proteomes" id="UP000521379"/>
    </source>
</evidence>
<dbReference type="Proteomes" id="UP000521379">
    <property type="component" value="Unassembled WGS sequence"/>
</dbReference>
<evidence type="ECO:0000313" key="5">
    <source>
        <dbReference type="EMBL" id="NKE10006.1"/>
    </source>
</evidence>
<dbReference type="InterPro" id="IPR036390">
    <property type="entry name" value="WH_DNA-bd_sf"/>
</dbReference>
<dbReference type="PROSITE" id="PS50949">
    <property type="entry name" value="HTH_GNTR"/>
    <property type="match status" value="1"/>
</dbReference>
<dbReference type="InterPro" id="IPR000524">
    <property type="entry name" value="Tscrpt_reg_HTH_GntR"/>
</dbReference>
<dbReference type="SMART" id="SM00345">
    <property type="entry name" value="HTH_GNTR"/>
    <property type="match status" value="1"/>
</dbReference>
<evidence type="ECO:0000256" key="1">
    <source>
        <dbReference type="ARBA" id="ARBA00023015"/>
    </source>
</evidence>
<dbReference type="InterPro" id="IPR011711">
    <property type="entry name" value="GntR_C"/>
</dbReference>
<dbReference type="CDD" id="cd07377">
    <property type="entry name" value="WHTH_GntR"/>
    <property type="match status" value="1"/>
</dbReference>
<dbReference type="AlphaFoldDB" id="A0A846U8W8"/>
<dbReference type="GO" id="GO:0003700">
    <property type="term" value="F:DNA-binding transcription factor activity"/>
    <property type="evidence" value="ECO:0007669"/>
    <property type="project" value="InterPro"/>
</dbReference>
<accession>A0A846U8W8</accession>
<organism evidence="5 6">
    <name type="scientific">Kocuria subflava</name>
    <dbReference type="NCBI Taxonomy" id="1736139"/>
    <lineage>
        <taxon>Bacteria</taxon>
        <taxon>Bacillati</taxon>
        <taxon>Actinomycetota</taxon>
        <taxon>Actinomycetes</taxon>
        <taxon>Micrococcales</taxon>
        <taxon>Micrococcaceae</taxon>
        <taxon>Kocuria</taxon>
    </lineage>
</organism>
<dbReference type="RefSeq" id="WP_119932976.1">
    <property type="nucleotide sequence ID" value="NZ_JAAVUN010000015.1"/>
</dbReference>